<reference evidence="2 3" key="1">
    <citation type="journal article" date="2010" name="J. Bacteriol.">
        <title>Genome sequences of Pelagibaca bermudensis HTCC2601T and Maritimibacter alkaliphilus HTCC2654T, the type strains of two marine Roseobacter genera.</title>
        <authorList>
            <person name="Thrash J.C."/>
            <person name="Cho J.C."/>
            <person name="Ferriera S."/>
            <person name="Johnson J."/>
            <person name="Vergin K.L."/>
            <person name="Giovannoni S.J."/>
        </authorList>
    </citation>
    <scope>NUCLEOTIDE SEQUENCE [LARGE SCALE GENOMIC DNA]</scope>
    <source>
        <strain evidence="2 3">HTCC2654</strain>
    </source>
</reference>
<feature type="region of interest" description="Disordered" evidence="1">
    <location>
        <begin position="1"/>
        <end position="53"/>
    </location>
</feature>
<proteinExistence type="predicted"/>
<organism evidence="2 3">
    <name type="scientific">Maritimibacter alkaliphilus HTCC2654</name>
    <dbReference type="NCBI Taxonomy" id="314271"/>
    <lineage>
        <taxon>Bacteria</taxon>
        <taxon>Pseudomonadati</taxon>
        <taxon>Pseudomonadota</taxon>
        <taxon>Alphaproteobacteria</taxon>
        <taxon>Rhodobacterales</taxon>
        <taxon>Roseobacteraceae</taxon>
        <taxon>Maritimibacter</taxon>
    </lineage>
</organism>
<gene>
    <name evidence="2" type="ORF">RB2654_13900</name>
</gene>
<accession>A3VGH9</accession>
<sequence length="53" mass="5738">MRSHRTTASHPSPGAARCVGRSCGRPQARLSAIADGSPDSGSRRYWSRLASRR</sequence>
<dbReference type="Proteomes" id="UP000002931">
    <property type="component" value="Unassembled WGS sequence"/>
</dbReference>
<evidence type="ECO:0000256" key="1">
    <source>
        <dbReference type="SAM" id="MobiDB-lite"/>
    </source>
</evidence>
<dbReference type="AlphaFoldDB" id="A3VGH9"/>
<protein>
    <submittedName>
        <fullName evidence="2">Precorrin 6A synthase</fullName>
    </submittedName>
</protein>
<comment type="caution">
    <text evidence="2">The sequence shown here is derived from an EMBL/GenBank/DDBJ whole genome shotgun (WGS) entry which is preliminary data.</text>
</comment>
<dbReference type="EMBL" id="AAMT01000008">
    <property type="protein sequence ID" value="EAQ12384.1"/>
    <property type="molecule type" value="Genomic_DNA"/>
</dbReference>
<dbReference type="HOGENOM" id="CLU_3063193_0_0_5"/>
<evidence type="ECO:0000313" key="3">
    <source>
        <dbReference type="Proteomes" id="UP000002931"/>
    </source>
</evidence>
<evidence type="ECO:0000313" key="2">
    <source>
        <dbReference type="EMBL" id="EAQ12384.1"/>
    </source>
</evidence>
<keyword evidence="3" id="KW-1185">Reference proteome</keyword>
<name>A3VGH9_9RHOB</name>